<dbReference type="InterPro" id="IPR029058">
    <property type="entry name" value="AB_hydrolase_fold"/>
</dbReference>
<name>A0A250XHV0_9CHLO</name>
<keyword evidence="4 7" id="KW-0732">Signal</keyword>
<keyword evidence="3 7" id="KW-0645">Protease</keyword>
<feature type="chain" id="PRO_5011831349" description="Carboxypeptidase" evidence="7">
    <location>
        <begin position="28"/>
        <end position="524"/>
    </location>
</feature>
<protein>
    <recommendedName>
        <fullName evidence="7">Carboxypeptidase</fullName>
        <ecNumber evidence="7">3.4.16.-</ecNumber>
    </recommendedName>
</protein>
<comment type="similarity">
    <text evidence="1 7">Belongs to the peptidase S10 family.</text>
</comment>
<gene>
    <name evidence="8" type="ORF">CEUSTIGMA_g10077.t1</name>
</gene>
<feature type="signal peptide" evidence="7">
    <location>
        <begin position="1"/>
        <end position="27"/>
    </location>
</feature>
<dbReference type="PROSITE" id="PS00131">
    <property type="entry name" value="CARBOXYPEPT_SER_SER"/>
    <property type="match status" value="1"/>
</dbReference>
<proteinExistence type="inferred from homology"/>
<keyword evidence="6" id="KW-0325">Glycoprotein</keyword>
<dbReference type="OrthoDB" id="443318at2759"/>
<dbReference type="GO" id="GO:0004185">
    <property type="term" value="F:serine-type carboxypeptidase activity"/>
    <property type="evidence" value="ECO:0007669"/>
    <property type="project" value="UniProtKB-UniRule"/>
</dbReference>
<dbReference type="EC" id="3.4.16.-" evidence="7"/>
<reference evidence="8 9" key="1">
    <citation type="submission" date="2017-08" db="EMBL/GenBank/DDBJ databases">
        <title>Acidophilic green algal genome provides insights into adaptation to an acidic environment.</title>
        <authorList>
            <person name="Hirooka S."/>
            <person name="Hirose Y."/>
            <person name="Kanesaki Y."/>
            <person name="Higuchi S."/>
            <person name="Fujiwara T."/>
            <person name="Onuma R."/>
            <person name="Era A."/>
            <person name="Ohbayashi R."/>
            <person name="Uzuka A."/>
            <person name="Nozaki H."/>
            <person name="Yoshikawa H."/>
            <person name="Miyagishima S.Y."/>
        </authorList>
    </citation>
    <scope>NUCLEOTIDE SEQUENCE [LARGE SCALE GENOMIC DNA]</scope>
    <source>
        <strain evidence="8 9">NIES-2499</strain>
    </source>
</reference>
<evidence type="ECO:0000256" key="3">
    <source>
        <dbReference type="ARBA" id="ARBA00022670"/>
    </source>
</evidence>
<evidence type="ECO:0000256" key="7">
    <source>
        <dbReference type="RuleBase" id="RU361156"/>
    </source>
</evidence>
<comment type="caution">
    <text evidence="8">The sequence shown here is derived from an EMBL/GenBank/DDBJ whole genome shotgun (WGS) entry which is preliminary data.</text>
</comment>
<evidence type="ECO:0000256" key="6">
    <source>
        <dbReference type="ARBA" id="ARBA00023180"/>
    </source>
</evidence>
<dbReference type="Gene3D" id="1.10.287.410">
    <property type="match status" value="1"/>
</dbReference>
<dbReference type="PRINTS" id="PR00724">
    <property type="entry name" value="CRBOXYPTASEC"/>
</dbReference>
<dbReference type="Gene3D" id="3.40.50.1820">
    <property type="entry name" value="alpha/beta hydrolase"/>
    <property type="match status" value="1"/>
</dbReference>
<keyword evidence="2 7" id="KW-0121">Carboxypeptidase</keyword>
<dbReference type="PANTHER" id="PTHR11802:SF113">
    <property type="entry name" value="SERINE CARBOXYPEPTIDASE CTSA-4.1"/>
    <property type="match status" value="1"/>
</dbReference>
<evidence type="ECO:0000313" key="9">
    <source>
        <dbReference type="Proteomes" id="UP000232323"/>
    </source>
</evidence>
<dbReference type="Pfam" id="PF00450">
    <property type="entry name" value="Peptidase_S10"/>
    <property type="match status" value="1"/>
</dbReference>
<keyword evidence="5 7" id="KW-0378">Hydrolase</keyword>
<dbReference type="SUPFAM" id="SSF53474">
    <property type="entry name" value="alpha/beta-Hydrolases"/>
    <property type="match status" value="1"/>
</dbReference>
<keyword evidence="9" id="KW-1185">Reference proteome</keyword>
<dbReference type="Proteomes" id="UP000232323">
    <property type="component" value="Unassembled WGS sequence"/>
</dbReference>
<evidence type="ECO:0000256" key="1">
    <source>
        <dbReference type="ARBA" id="ARBA00009431"/>
    </source>
</evidence>
<evidence type="ECO:0000313" key="8">
    <source>
        <dbReference type="EMBL" id="GAX82651.1"/>
    </source>
</evidence>
<dbReference type="GO" id="GO:0006508">
    <property type="term" value="P:proteolysis"/>
    <property type="evidence" value="ECO:0007669"/>
    <property type="project" value="UniProtKB-KW"/>
</dbReference>
<evidence type="ECO:0000256" key="5">
    <source>
        <dbReference type="ARBA" id="ARBA00022801"/>
    </source>
</evidence>
<organism evidence="8 9">
    <name type="scientific">Chlamydomonas eustigma</name>
    <dbReference type="NCBI Taxonomy" id="1157962"/>
    <lineage>
        <taxon>Eukaryota</taxon>
        <taxon>Viridiplantae</taxon>
        <taxon>Chlorophyta</taxon>
        <taxon>core chlorophytes</taxon>
        <taxon>Chlorophyceae</taxon>
        <taxon>CS clade</taxon>
        <taxon>Chlamydomonadales</taxon>
        <taxon>Chlamydomonadaceae</taxon>
        <taxon>Chlamydomonas</taxon>
    </lineage>
</organism>
<dbReference type="PANTHER" id="PTHR11802">
    <property type="entry name" value="SERINE PROTEASE FAMILY S10 SERINE CARBOXYPEPTIDASE"/>
    <property type="match status" value="1"/>
</dbReference>
<dbReference type="InterPro" id="IPR001563">
    <property type="entry name" value="Peptidase_S10"/>
</dbReference>
<evidence type="ECO:0000256" key="2">
    <source>
        <dbReference type="ARBA" id="ARBA00022645"/>
    </source>
</evidence>
<dbReference type="EMBL" id="BEGY01000084">
    <property type="protein sequence ID" value="GAX82651.1"/>
    <property type="molecule type" value="Genomic_DNA"/>
</dbReference>
<dbReference type="InterPro" id="IPR018202">
    <property type="entry name" value="Ser_caboxypep_ser_AS"/>
</dbReference>
<sequence length="524" mass="58845">MIFIAVSHKIMYKVLFLLIAYAVSCSCANVVRDGRRIEEKEIIFPQVNLQGNPPIVDPPKRSAGYFKLNRTVDAHMFYFLFQSRNQIDTDPVVLWMTGGPGCSSELAVFYENGPYSINADMTLTETKYGWDRFHTTIFIDQPINTGFSYSEADEDRVFNEAGVAEDMLDFLQEFFVVHPELSERPFFVTGESYAGHYVPAVSHRVWLANKQKEGTPINLKGIAIGNGLTNPEIQFPAYADFALENKLISQPMHDSIKFWAPLCTLSTRVCNSLGWGWVCSIGVQVCQMTEFVPIMAANPGINVYDITKKCEGTLCYDFTNADKFLNLPSTRQALGVGQREWEGCNYDVYGDMTGDWLMNLEVVLPEMLEDGIRVLIYAGELDLICNWLGNYRWVEAMKWKGQSDWQASPEVEWKVLGKHAGSIKSAGDLTFLKVAAAGHMVPMDQPYNALAMITAFTRGQPLQSMDSVLLAEPIKNDQLIYMEEELLQQMVEGVVPNKQQSLFTSALQYVQDVVDSLSASEATA</sequence>
<dbReference type="AlphaFoldDB" id="A0A250XHV0"/>
<accession>A0A250XHV0</accession>
<evidence type="ECO:0000256" key="4">
    <source>
        <dbReference type="ARBA" id="ARBA00022729"/>
    </source>
</evidence>